<protein>
    <submittedName>
        <fullName evidence="1">Uncharacterized protein</fullName>
    </submittedName>
</protein>
<dbReference type="Proteomes" id="UP000471640">
    <property type="component" value="Unassembled WGS sequence"/>
</dbReference>
<evidence type="ECO:0000313" key="2">
    <source>
        <dbReference type="Proteomes" id="UP000471640"/>
    </source>
</evidence>
<dbReference type="RefSeq" id="WP_164655410.1">
    <property type="nucleotide sequence ID" value="NZ_JAAIJR010000093.1"/>
</dbReference>
<name>A0A6P1E2R8_9GAMM</name>
<dbReference type="AlphaFoldDB" id="A0A6P1E2R8"/>
<sequence>MKANEDEIILQFRYPWTMMPLESAGEWINAVSRSLSKTDPLYRKEIFVSARHETENLILADNDTDNNYAILSFAPKRGPNTAEFNTVEVFHSRKSLAEKLQRDHEKAIAKFK</sequence>
<gene>
    <name evidence="1" type="ORF">G3480_18730</name>
</gene>
<comment type="caution">
    <text evidence="1">The sequence shown here is derived from an EMBL/GenBank/DDBJ whole genome shotgun (WGS) entry which is preliminary data.</text>
</comment>
<dbReference type="EMBL" id="JAAIJR010000093">
    <property type="protein sequence ID" value="NEX22314.1"/>
    <property type="molecule type" value="Genomic_DNA"/>
</dbReference>
<reference evidence="2" key="1">
    <citation type="journal article" date="2020" name="Microbiol. Resour. Announc.">
        <title>Draft Genome Sequences of Thiorhodococcus mannitoliphagus and Thiorhodococcus minor, Purple Sulfur Photosynthetic Bacteria in the Gammaproteobacterial Family Chromatiaceae.</title>
        <authorList>
            <person name="Aviles F.A."/>
            <person name="Meyer T.E."/>
            <person name="Kyndt J.A."/>
        </authorList>
    </citation>
    <scope>NUCLEOTIDE SEQUENCE [LARGE SCALE GENOMIC DNA]</scope>
    <source>
        <strain evidence="2">DSM 18266</strain>
    </source>
</reference>
<accession>A0A6P1E2R8</accession>
<keyword evidence="2" id="KW-1185">Reference proteome</keyword>
<evidence type="ECO:0000313" key="1">
    <source>
        <dbReference type="EMBL" id="NEX22314.1"/>
    </source>
</evidence>
<organism evidence="1 2">
    <name type="scientific">Thiorhodococcus mannitoliphagus</name>
    <dbReference type="NCBI Taxonomy" id="329406"/>
    <lineage>
        <taxon>Bacteria</taxon>
        <taxon>Pseudomonadati</taxon>
        <taxon>Pseudomonadota</taxon>
        <taxon>Gammaproteobacteria</taxon>
        <taxon>Chromatiales</taxon>
        <taxon>Chromatiaceae</taxon>
        <taxon>Thiorhodococcus</taxon>
    </lineage>
</organism>
<proteinExistence type="predicted"/>
<reference evidence="1 2" key="2">
    <citation type="submission" date="2020-02" db="EMBL/GenBank/DDBJ databases">
        <title>Genome sequences of Thiorhodococcus mannitoliphagus and Thiorhodococcus minor, purple sulfur photosynthetic bacteria in the gammaproteobacterial family, Chromatiaceae.</title>
        <authorList>
            <person name="Aviles F.A."/>
            <person name="Meyer T.E."/>
            <person name="Kyndt J.A."/>
        </authorList>
    </citation>
    <scope>NUCLEOTIDE SEQUENCE [LARGE SCALE GENOMIC DNA]</scope>
    <source>
        <strain evidence="1 2">DSM 18266</strain>
    </source>
</reference>